<gene>
    <name evidence="1" type="ORF">EYF80_042495</name>
</gene>
<sequence length="60" mass="6682">MSVFERITGETEKDAGRRFKIHQSDALNLLPDIQSSDPSGPIPFPIPFLPSFLPSFLPLL</sequence>
<dbReference type="EMBL" id="SRLO01000748">
    <property type="protein sequence ID" value="TNN47315.1"/>
    <property type="molecule type" value="Genomic_DNA"/>
</dbReference>
<accession>A0A4Z2G2K9</accession>
<protein>
    <submittedName>
        <fullName evidence="1">Uncharacterized protein</fullName>
    </submittedName>
</protein>
<reference evidence="1 2" key="1">
    <citation type="submission" date="2019-03" db="EMBL/GenBank/DDBJ databases">
        <title>First draft genome of Liparis tanakae, snailfish: a comprehensive survey of snailfish specific genes.</title>
        <authorList>
            <person name="Kim W."/>
            <person name="Song I."/>
            <person name="Jeong J.-H."/>
            <person name="Kim D."/>
            <person name="Kim S."/>
            <person name="Ryu S."/>
            <person name="Song J.Y."/>
            <person name="Lee S.K."/>
        </authorList>
    </citation>
    <scope>NUCLEOTIDE SEQUENCE [LARGE SCALE GENOMIC DNA]</scope>
    <source>
        <tissue evidence="1">Muscle</tissue>
    </source>
</reference>
<organism evidence="1 2">
    <name type="scientific">Liparis tanakae</name>
    <name type="common">Tanaka's snailfish</name>
    <dbReference type="NCBI Taxonomy" id="230148"/>
    <lineage>
        <taxon>Eukaryota</taxon>
        <taxon>Metazoa</taxon>
        <taxon>Chordata</taxon>
        <taxon>Craniata</taxon>
        <taxon>Vertebrata</taxon>
        <taxon>Euteleostomi</taxon>
        <taxon>Actinopterygii</taxon>
        <taxon>Neopterygii</taxon>
        <taxon>Teleostei</taxon>
        <taxon>Neoteleostei</taxon>
        <taxon>Acanthomorphata</taxon>
        <taxon>Eupercaria</taxon>
        <taxon>Perciformes</taxon>
        <taxon>Cottioidei</taxon>
        <taxon>Cottales</taxon>
        <taxon>Liparidae</taxon>
        <taxon>Liparis</taxon>
    </lineage>
</organism>
<evidence type="ECO:0000313" key="1">
    <source>
        <dbReference type="EMBL" id="TNN47315.1"/>
    </source>
</evidence>
<name>A0A4Z2G2K9_9TELE</name>
<keyword evidence="2" id="KW-1185">Reference proteome</keyword>
<comment type="caution">
    <text evidence="1">The sequence shown here is derived from an EMBL/GenBank/DDBJ whole genome shotgun (WGS) entry which is preliminary data.</text>
</comment>
<proteinExistence type="predicted"/>
<evidence type="ECO:0000313" key="2">
    <source>
        <dbReference type="Proteomes" id="UP000314294"/>
    </source>
</evidence>
<dbReference type="AlphaFoldDB" id="A0A4Z2G2K9"/>
<dbReference type="Proteomes" id="UP000314294">
    <property type="component" value="Unassembled WGS sequence"/>
</dbReference>